<evidence type="ECO:0000256" key="5">
    <source>
        <dbReference type="ARBA" id="ARBA00022989"/>
    </source>
</evidence>
<dbReference type="InterPro" id="IPR006094">
    <property type="entry name" value="Oxid_FAD_bind_N"/>
</dbReference>
<organism evidence="13 14">
    <name type="scientific">Folsomia candida</name>
    <name type="common">Springtail</name>
    <dbReference type="NCBI Taxonomy" id="158441"/>
    <lineage>
        <taxon>Eukaryota</taxon>
        <taxon>Metazoa</taxon>
        <taxon>Ecdysozoa</taxon>
        <taxon>Arthropoda</taxon>
        <taxon>Hexapoda</taxon>
        <taxon>Collembola</taxon>
        <taxon>Entomobryomorpha</taxon>
        <taxon>Isotomoidea</taxon>
        <taxon>Isotomidae</taxon>
        <taxon>Proisotominae</taxon>
        <taxon>Folsomia</taxon>
    </lineage>
</organism>
<dbReference type="AlphaFoldDB" id="A0A226D4T3"/>
<dbReference type="STRING" id="158441.A0A226D4T3"/>
<dbReference type="GO" id="GO:0071949">
    <property type="term" value="F:FAD binding"/>
    <property type="evidence" value="ECO:0007669"/>
    <property type="project" value="InterPro"/>
</dbReference>
<dbReference type="GO" id="GO:0008202">
    <property type="term" value="P:steroid metabolic process"/>
    <property type="evidence" value="ECO:0007669"/>
    <property type="project" value="TreeGrafter"/>
</dbReference>
<evidence type="ECO:0000256" key="10">
    <source>
        <dbReference type="ARBA" id="ARBA00052927"/>
    </source>
</evidence>
<accession>A0A226D4T3</accession>
<keyword evidence="7 11" id="KW-0472">Membrane</keyword>
<evidence type="ECO:0000256" key="3">
    <source>
        <dbReference type="ARBA" id="ARBA00012405"/>
    </source>
</evidence>
<sequence length="536" mass="61473">MVKVTLIDRVIFHIVRYYGSLLGILGRAVTLPFLWGFEYIFEKCSRKVVNSPEMHARKLKHAQEQISTWNKNGRRTKLCTGRPGWQSMCLRTPAYKDSMTGIDLSKLDDIIQIDEEAMDEFEDGHCDIVTCDDDVVTVTKSDEKVSLTITVEPLVTMGHITRFLTPKGLMIPVVPEFDFLTVGGLVCGAGVETSSQKYGLFHNTCVSFEVLLCSGEVVTCSELNKQGENSDLFYAMPGSYGTIGFLTAATIRLIKAEKFVKLSYLPVNSLDEASQAIRKESLKNPGHDFVEGIMYSLHEGVIMVGSFTSKAEPGKINPVNRWYKKSFYKHVQDLSHSAPSVEYIPLRDYYHRHTYGIFWMTHILVPYIDMPVMRWLFGWTAAGETNWYKLIPPSFRQFSEKIVVVQDFIVPIEITEKALTFFNDQVEIYPVWLCPSKSFNEPGFFKFDEKSDTMQLDIGIYGVPKNLEDYELVKSNKIFEQFCLQNKCWKGLYADTFLTRDEFYEMFDPTLYNKVRKQLDCLDAFPDVYEKISGRI</sequence>
<comment type="caution">
    <text evidence="13">The sequence shown here is derived from an EMBL/GenBank/DDBJ whole genome shotgun (WGS) entry which is preliminary data.</text>
</comment>
<comment type="catalytic activity">
    <reaction evidence="10">
        <text>5alpha-cholest-8-en-3beta-ol + NADP(+) = zymosterol + NADPH + H(+)</text>
        <dbReference type="Rhea" id="RHEA:36399"/>
        <dbReference type="ChEBI" id="CHEBI:15378"/>
        <dbReference type="ChEBI" id="CHEBI:16608"/>
        <dbReference type="ChEBI" id="CHEBI:18252"/>
        <dbReference type="ChEBI" id="CHEBI:57783"/>
        <dbReference type="ChEBI" id="CHEBI:58349"/>
        <dbReference type="EC" id="1.3.1.72"/>
    </reaction>
    <physiologicalReaction direction="right-to-left" evidence="10">
        <dbReference type="Rhea" id="RHEA:36401"/>
    </physiologicalReaction>
</comment>
<evidence type="ECO:0000313" key="13">
    <source>
        <dbReference type="EMBL" id="OXA39266.1"/>
    </source>
</evidence>
<dbReference type="GO" id="GO:0005777">
    <property type="term" value="C:peroxisome"/>
    <property type="evidence" value="ECO:0007669"/>
    <property type="project" value="UniProtKB-SubCell"/>
</dbReference>
<dbReference type="GO" id="GO:0016020">
    <property type="term" value="C:membrane"/>
    <property type="evidence" value="ECO:0007669"/>
    <property type="project" value="UniProtKB-SubCell"/>
</dbReference>
<gene>
    <name evidence="13" type="ORF">Fcan01_25925</name>
</gene>
<protein>
    <recommendedName>
        <fullName evidence="3">Delta(24)-sterol reductase</fullName>
        <ecNumber evidence="3">1.3.1.72</ecNumber>
    </recommendedName>
</protein>
<evidence type="ECO:0000256" key="2">
    <source>
        <dbReference type="ARBA" id="ARBA00004275"/>
    </source>
</evidence>
<dbReference type="InterPro" id="IPR016169">
    <property type="entry name" value="FAD-bd_PCMH_sub2"/>
</dbReference>
<dbReference type="OrthoDB" id="415825at2759"/>
<dbReference type="GO" id="GO:0050614">
    <property type="term" value="F:Delta24-sterol reductase activity"/>
    <property type="evidence" value="ECO:0007669"/>
    <property type="project" value="UniProtKB-EC"/>
</dbReference>
<evidence type="ECO:0000313" key="14">
    <source>
        <dbReference type="Proteomes" id="UP000198287"/>
    </source>
</evidence>
<dbReference type="GO" id="GO:0000246">
    <property type="term" value="F:Delta24(24-1) sterol reductase activity"/>
    <property type="evidence" value="ECO:0007669"/>
    <property type="project" value="TreeGrafter"/>
</dbReference>
<dbReference type="SUPFAM" id="SSF56176">
    <property type="entry name" value="FAD-binding/transporter-associated domain-like"/>
    <property type="match status" value="1"/>
</dbReference>
<feature type="transmembrane region" description="Helical" evidence="11">
    <location>
        <begin position="21"/>
        <end position="41"/>
    </location>
</feature>
<name>A0A226D4T3_FOLCA</name>
<dbReference type="EMBL" id="LNIX01000039">
    <property type="protein sequence ID" value="OXA39266.1"/>
    <property type="molecule type" value="Genomic_DNA"/>
</dbReference>
<dbReference type="InterPro" id="IPR016166">
    <property type="entry name" value="FAD-bd_PCMH"/>
</dbReference>
<dbReference type="PANTHER" id="PTHR10801:SF0">
    <property type="entry name" value="DELTA(24)-STEROL REDUCTASE"/>
    <property type="match status" value="1"/>
</dbReference>
<evidence type="ECO:0000256" key="11">
    <source>
        <dbReference type="SAM" id="Phobius"/>
    </source>
</evidence>
<evidence type="ECO:0000256" key="8">
    <source>
        <dbReference type="ARBA" id="ARBA00023140"/>
    </source>
</evidence>
<evidence type="ECO:0000256" key="9">
    <source>
        <dbReference type="ARBA" id="ARBA00051033"/>
    </source>
</evidence>
<dbReference type="InterPro" id="IPR040165">
    <property type="entry name" value="Diminuto-like"/>
</dbReference>
<dbReference type="EC" id="1.3.1.72" evidence="3"/>
<dbReference type="Gene3D" id="3.30.465.10">
    <property type="match status" value="1"/>
</dbReference>
<dbReference type="InterPro" id="IPR036318">
    <property type="entry name" value="FAD-bd_PCMH-like_sf"/>
</dbReference>
<evidence type="ECO:0000256" key="6">
    <source>
        <dbReference type="ARBA" id="ARBA00023002"/>
    </source>
</evidence>
<dbReference type="Proteomes" id="UP000198287">
    <property type="component" value="Unassembled WGS sequence"/>
</dbReference>
<evidence type="ECO:0000256" key="1">
    <source>
        <dbReference type="ARBA" id="ARBA00004167"/>
    </source>
</evidence>
<dbReference type="PANTHER" id="PTHR10801">
    <property type="entry name" value="24-DEHYDROCHOLESTEROL REDUCTASE"/>
    <property type="match status" value="1"/>
</dbReference>
<proteinExistence type="predicted"/>
<reference evidence="13 14" key="1">
    <citation type="submission" date="2015-12" db="EMBL/GenBank/DDBJ databases">
        <title>The genome of Folsomia candida.</title>
        <authorList>
            <person name="Faddeeva A."/>
            <person name="Derks M.F."/>
            <person name="Anvar Y."/>
            <person name="Smit S."/>
            <person name="Van Straalen N."/>
            <person name="Roelofs D."/>
        </authorList>
    </citation>
    <scope>NUCLEOTIDE SEQUENCE [LARGE SCALE GENOMIC DNA]</scope>
    <source>
        <strain evidence="13 14">VU population</strain>
        <tissue evidence="13">Whole body</tissue>
    </source>
</reference>
<comment type="subcellular location">
    <subcellularLocation>
        <location evidence="1">Membrane</location>
        <topology evidence="1">Single-pass membrane protein</topology>
    </subcellularLocation>
    <subcellularLocation>
        <location evidence="2">Peroxisome</location>
    </subcellularLocation>
</comment>
<comment type="catalytic activity">
    <reaction evidence="9">
        <text>lanosterol + NADPH + H(+) = 24,25-dihydrolanosterol + NADP(+)</text>
        <dbReference type="Rhea" id="RHEA:33919"/>
        <dbReference type="ChEBI" id="CHEBI:15378"/>
        <dbReference type="ChEBI" id="CHEBI:16521"/>
        <dbReference type="ChEBI" id="CHEBI:28113"/>
        <dbReference type="ChEBI" id="CHEBI:57783"/>
        <dbReference type="ChEBI" id="CHEBI:58349"/>
    </reaction>
    <physiologicalReaction direction="left-to-right" evidence="9">
        <dbReference type="Rhea" id="RHEA:33920"/>
    </physiologicalReaction>
</comment>
<keyword evidence="5 11" id="KW-1133">Transmembrane helix</keyword>
<keyword evidence="8" id="KW-0576">Peroxisome</keyword>
<keyword evidence="14" id="KW-1185">Reference proteome</keyword>
<keyword evidence="4 11" id="KW-0812">Transmembrane</keyword>
<dbReference type="PROSITE" id="PS51387">
    <property type="entry name" value="FAD_PCMH"/>
    <property type="match status" value="1"/>
</dbReference>
<feature type="domain" description="FAD-binding PCMH-type" evidence="12">
    <location>
        <begin position="41"/>
        <end position="256"/>
    </location>
</feature>
<evidence type="ECO:0000256" key="4">
    <source>
        <dbReference type="ARBA" id="ARBA00022692"/>
    </source>
</evidence>
<dbReference type="Pfam" id="PF01565">
    <property type="entry name" value="FAD_binding_4"/>
    <property type="match status" value="1"/>
</dbReference>
<evidence type="ECO:0000259" key="12">
    <source>
        <dbReference type="PROSITE" id="PS51387"/>
    </source>
</evidence>
<keyword evidence="6" id="KW-0560">Oxidoreductase</keyword>
<evidence type="ECO:0000256" key="7">
    <source>
        <dbReference type="ARBA" id="ARBA00023136"/>
    </source>
</evidence>